<dbReference type="Pfam" id="PF00300">
    <property type="entry name" value="His_Phos_1"/>
    <property type="match status" value="1"/>
</dbReference>
<dbReference type="EC" id="3.1.3.-" evidence="2"/>
<organism evidence="2 3">
    <name type="scientific">Nocardioides marmoribigeumensis</name>
    <dbReference type="NCBI Taxonomy" id="433649"/>
    <lineage>
        <taxon>Bacteria</taxon>
        <taxon>Bacillati</taxon>
        <taxon>Actinomycetota</taxon>
        <taxon>Actinomycetes</taxon>
        <taxon>Propionibacteriales</taxon>
        <taxon>Nocardioidaceae</taxon>
        <taxon>Nocardioides</taxon>
    </lineage>
</organism>
<dbReference type="RefSeq" id="WP_310306127.1">
    <property type="nucleotide sequence ID" value="NZ_BAAAPS010000006.1"/>
</dbReference>
<dbReference type="InterPro" id="IPR029033">
    <property type="entry name" value="His_PPase_superfam"/>
</dbReference>
<name>A0ABU2C1D4_9ACTN</name>
<keyword evidence="1 2" id="KW-0378">Hydrolase</keyword>
<evidence type="ECO:0000313" key="2">
    <source>
        <dbReference type="EMBL" id="MDR7364455.1"/>
    </source>
</evidence>
<sequence length="172" mass="18133">MDGRRLVIMRHAAAAPHASNDADRPLTSRGRSTAAEAGEFLRSIGVVPDHVLVSPARRCTETWAHLRAALDPPDGLVEVVDDRIYAASADSVLEVLRSVPETAHTVLLIGHNPSVAYVASVLADADGPMEVLQQLLNGMLPGALAVYETSAAWAGLDMLGAKPTHFHDGSAS</sequence>
<dbReference type="InterPro" id="IPR051021">
    <property type="entry name" value="Mito_Ser/Thr_phosphatase"/>
</dbReference>
<comment type="caution">
    <text evidence="2">The sequence shown here is derived from an EMBL/GenBank/DDBJ whole genome shotgun (WGS) entry which is preliminary data.</text>
</comment>
<dbReference type="EMBL" id="JAVDYG010000001">
    <property type="protein sequence ID" value="MDR7364455.1"/>
    <property type="molecule type" value="Genomic_DNA"/>
</dbReference>
<evidence type="ECO:0000313" key="3">
    <source>
        <dbReference type="Proteomes" id="UP001183648"/>
    </source>
</evidence>
<accession>A0ABU2C1D4</accession>
<dbReference type="SMART" id="SM00855">
    <property type="entry name" value="PGAM"/>
    <property type="match status" value="1"/>
</dbReference>
<dbReference type="GO" id="GO:0016787">
    <property type="term" value="F:hydrolase activity"/>
    <property type="evidence" value="ECO:0007669"/>
    <property type="project" value="UniProtKB-KW"/>
</dbReference>
<dbReference type="SUPFAM" id="SSF53254">
    <property type="entry name" value="Phosphoglycerate mutase-like"/>
    <property type="match status" value="1"/>
</dbReference>
<gene>
    <name evidence="2" type="ORF">J2S63_004008</name>
</gene>
<dbReference type="Gene3D" id="3.40.50.1240">
    <property type="entry name" value="Phosphoglycerate mutase-like"/>
    <property type="match status" value="1"/>
</dbReference>
<proteinExistence type="predicted"/>
<dbReference type="Proteomes" id="UP001183648">
    <property type="component" value="Unassembled WGS sequence"/>
</dbReference>
<dbReference type="InterPro" id="IPR013078">
    <property type="entry name" value="His_Pase_superF_clade-1"/>
</dbReference>
<keyword evidence="3" id="KW-1185">Reference proteome</keyword>
<protein>
    <submittedName>
        <fullName evidence="2">Phosphohistidine phosphatase</fullName>
        <ecNumber evidence="2">3.1.3.-</ecNumber>
    </submittedName>
</protein>
<dbReference type="PANTHER" id="PTHR20935">
    <property type="entry name" value="PHOSPHOGLYCERATE MUTASE-RELATED"/>
    <property type="match status" value="1"/>
</dbReference>
<dbReference type="CDD" id="cd07040">
    <property type="entry name" value="HP"/>
    <property type="match status" value="1"/>
</dbReference>
<evidence type="ECO:0000256" key="1">
    <source>
        <dbReference type="ARBA" id="ARBA00022801"/>
    </source>
</evidence>
<dbReference type="PANTHER" id="PTHR20935:SF1">
    <property type="entry name" value="SLL1549 PROTEIN"/>
    <property type="match status" value="1"/>
</dbReference>
<reference evidence="2 3" key="1">
    <citation type="submission" date="2023-07" db="EMBL/GenBank/DDBJ databases">
        <title>Sequencing the genomes of 1000 actinobacteria strains.</title>
        <authorList>
            <person name="Klenk H.-P."/>
        </authorList>
    </citation>
    <scope>NUCLEOTIDE SEQUENCE [LARGE SCALE GENOMIC DNA]</scope>
    <source>
        <strain evidence="2 3">DSM 19426</strain>
    </source>
</reference>